<dbReference type="Proteomes" id="UP000269883">
    <property type="component" value="Chromosome"/>
</dbReference>
<dbReference type="InterPro" id="IPR000238">
    <property type="entry name" value="RbfA"/>
</dbReference>
<keyword evidence="2" id="KW-0963">Cytoplasm</keyword>
<dbReference type="InterPro" id="IPR023799">
    <property type="entry name" value="RbfA_dom_sf"/>
</dbReference>
<evidence type="ECO:0000256" key="2">
    <source>
        <dbReference type="HAMAP-Rule" id="MF_00003"/>
    </source>
</evidence>
<dbReference type="PANTHER" id="PTHR33515">
    <property type="entry name" value="RIBOSOME-BINDING FACTOR A, CHLOROPLASTIC-RELATED"/>
    <property type="match status" value="1"/>
</dbReference>
<sequence>MQPSGSRRAHKLGDQIMRIVAQLLATEIDDQRLAMVSVSGVRMNKDISIAEVLYSVPMGSDPVEIEAAFKKSAGFFRSQVGRALKSKYVPKIIFKRDDFLEEMVYGQPDQGH</sequence>
<dbReference type="GO" id="GO:0043024">
    <property type="term" value="F:ribosomal small subunit binding"/>
    <property type="evidence" value="ECO:0007669"/>
    <property type="project" value="TreeGrafter"/>
</dbReference>
<comment type="subcellular location">
    <subcellularLocation>
        <location evidence="2">Cytoplasm</location>
    </subcellularLocation>
</comment>
<comment type="subunit">
    <text evidence="2">Monomer. Binds 30S ribosomal subunits, but not 50S ribosomal subunits or 70S ribosomes.</text>
</comment>
<protein>
    <recommendedName>
        <fullName evidence="2">Ribosome-binding factor A</fullName>
    </recommendedName>
</protein>
<dbReference type="InterPro" id="IPR015946">
    <property type="entry name" value="KH_dom-like_a/b"/>
</dbReference>
<proteinExistence type="inferred from homology"/>
<dbReference type="KEGG" id="dfl:DFE_1194"/>
<dbReference type="Gene3D" id="3.30.300.20">
    <property type="match status" value="1"/>
</dbReference>
<dbReference type="GO" id="GO:0030490">
    <property type="term" value="P:maturation of SSU-rRNA"/>
    <property type="evidence" value="ECO:0007669"/>
    <property type="project" value="UniProtKB-UniRule"/>
</dbReference>
<evidence type="ECO:0000313" key="4">
    <source>
        <dbReference type="Proteomes" id="UP000269883"/>
    </source>
</evidence>
<comment type="function">
    <text evidence="2">One of several proteins that assist in the late maturation steps of the functional core of the 30S ribosomal subunit. Associates with free 30S ribosomal subunits (but not with 30S subunits that are part of 70S ribosomes or polysomes). Required for efficient processing of 16S rRNA. May interact with the 5'-terminal helix region of 16S rRNA.</text>
</comment>
<reference evidence="3 4" key="1">
    <citation type="journal article" date="2018" name="Sci. Adv.">
        <title>Multi-heme cytochromes provide a pathway for survival in energy-limited environments.</title>
        <authorList>
            <person name="Deng X."/>
            <person name="Dohmae N."/>
            <person name="Nealson K.H."/>
            <person name="Hashimoto K."/>
            <person name="Okamoto A."/>
        </authorList>
    </citation>
    <scope>NUCLEOTIDE SEQUENCE [LARGE SCALE GENOMIC DNA]</scope>
    <source>
        <strain evidence="3 4">IS5</strain>
    </source>
</reference>
<gene>
    <name evidence="2 3" type="primary">rbfA</name>
    <name evidence="3" type="ORF">DFE_1194</name>
</gene>
<dbReference type="RefSeq" id="WP_126377590.1">
    <property type="nucleotide sequence ID" value="NZ_AP017378.1"/>
</dbReference>
<name>A0A2Z6AXH6_9BACT</name>
<dbReference type="HAMAP" id="MF_00003">
    <property type="entry name" value="RbfA"/>
    <property type="match status" value="1"/>
</dbReference>
<comment type="similarity">
    <text evidence="2">Belongs to the RbfA family.</text>
</comment>
<keyword evidence="4" id="KW-1185">Reference proteome</keyword>
<organism evidence="3 4">
    <name type="scientific">Desulfovibrio ferrophilus</name>
    <dbReference type="NCBI Taxonomy" id="241368"/>
    <lineage>
        <taxon>Bacteria</taxon>
        <taxon>Pseudomonadati</taxon>
        <taxon>Thermodesulfobacteriota</taxon>
        <taxon>Desulfovibrionia</taxon>
        <taxon>Desulfovibrionales</taxon>
        <taxon>Desulfovibrionaceae</taxon>
        <taxon>Desulfovibrio</taxon>
    </lineage>
</organism>
<dbReference type="GO" id="GO:0005829">
    <property type="term" value="C:cytosol"/>
    <property type="evidence" value="ECO:0007669"/>
    <property type="project" value="TreeGrafter"/>
</dbReference>
<dbReference type="OrthoDB" id="307788at2"/>
<dbReference type="AlphaFoldDB" id="A0A2Z6AXH6"/>
<dbReference type="EMBL" id="AP017378">
    <property type="protein sequence ID" value="BBD07920.1"/>
    <property type="molecule type" value="Genomic_DNA"/>
</dbReference>
<keyword evidence="1 2" id="KW-0690">Ribosome biogenesis</keyword>
<dbReference type="Pfam" id="PF02033">
    <property type="entry name" value="RBFA"/>
    <property type="match status" value="1"/>
</dbReference>
<evidence type="ECO:0000256" key="1">
    <source>
        <dbReference type="ARBA" id="ARBA00022517"/>
    </source>
</evidence>
<accession>A0A2Z6AXH6</accession>
<dbReference type="PANTHER" id="PTHR33515:SF1">
    <property type="entry name" value="RIBOSOME-BINDING FACTOR A, CHLOROPLASTIC-RELATED"/>
    <property type="match status" value="1"/>
</dbReference>
<dbReference type="SUPFAM" id="SSF89919">
    <property type="entry name" value="Ribosome-binding factor A, RbfA"/>
    <property type="match status" value="1"/>
</dbReference>
<dbReference type="NCBIfam" id="TIGR00082">
    <property type="entry name" value="rbfA"/>
    <property type="match status" value="1"/>
</dbReference>
<evidence type="ECO:0000313" key="3">
    <source>
        <dbReference type="EMBL" id="BBD07920.1"/>
    </source>
</evidence>